<name>A0A386H4I5_9CLOT</name>
<dbReference type="InterPro" id="IPR035994">
    <property type="entry name" value="Nucleoside_phosphorylase_sf"/>
</dbReference>
<evidence type="ECO:0000256" key="8">
    <source>
        <dbReference type="PIRNR" id="PIRNR000477"/>
    </source>
</evidence>
<keyword evidence="12" id="KW-1185">Reference proteome</keyword>
<evidence type="ECO:0000313" key="12">
    <source>
        <dbReference type="Proteomes" id="UP000266301"/>
    </source>
</evidence>
<dbReference type="PANTHER" id="PTHR11904">
    <property type="entry name" value="METHYLTHIOADENOSINE/PURINE NUCLEOSIDE PHOSPHORYLASE"/>
    <property type="match status" value="1"/>
</dbReference>
<dbReference type="PANTHER" id="PTHR11904:SF9">
    <property type="entry name" value="PURINE NUCLEOSIDE PHOSPHORYLASE-RELATED"/>
    <property type="match status" value="1"/>
</dbReference>
<sequence>MDMIKIKQSTQYISNKISSVPYVGIILGSGLGSLISEVENKKTIRYSEIPNMPIPTVKGHAGEFIFGRFRGKDVVMMNGRIHYYEGNSMQDVVLPIYIMKLLGIEKLIVTNAAGGVNTSFKSGDLMIIKDHINFSFSNPLIGKNDENIGPRFPDMSHAYNKELIEIAQDCGRNLNIDLKVGNYFMMSGPSYETPAEINMVRMLGGDAVGMSTVPEVIAANHCGLKILGISCITNMASGILDKPLNHAEVIETSNRVKDKFNRLVSEIVKNIK</sequence>
<proteinExistence type="inferred from homology"/>
<dbReference type="GO" id="GO:0004731">
    <property type="term" value="F:purine-nucleoside phosphorylase activity"/>
    <property type="evidence" value="ECO:0007669"/>
    <property type="project" value="UniProtKB-EC"/>
</dbReference>
<dbReference type="OrthoDB" id="1523230at2"/>
<keyword evidence="6 8" id="KW-0808">Transferase</keyword>
<evidence type="ECO:0000256" key="9">
    <source>
        <dbReference type="PIRSR" id="PIRSR000477-2"/>
    </source>
</evidence>
<feature type="domain" description="Nucleoside phosphorylase" evidence="10">
    <location>
        <begin position="23"/>
        <end position="269"/>
    </location>
</feature>
<comment type="similarity">
    <text evidence="3 8">Belongs to the PNP/MTAP phosphorylase family.</text>
</comment>
<dbReference type="CDD" id="cd09009">
    <property type="entry name" value="PNP-EcPNPII_like"/>
    <property type="match status" value="1"/>
</dbReference>
<evidence type="ECO:0000256" key="1">
    <source>
        <dbReference type="ARBA" id="ARBA00002678"/>
    </source>
</evidence>
<dbReference type="NCBIfam" id="NF006054">
    <property type="entry name" value="PRK08202.1"/>
    <property type="match status" value="1"/>
</dbReference>
<dbReference type="NCBIfam" id="TIGR01700">
    <property type="entry name" value="PNPH"/>
    <property type="match status" value="1"/>
</dbReference>
<evidence type="ECO:0000256" key="7">
    <source>
        <dbReference type="ARBA" id="ARBA00048556"/>
    </source>
</evidence>
<evidence type="ECO:0000313" key="11">
    <source>
        <dbReference type="EMBL" id="AYD40576.1"/>
    </source>
</evidence>
<evidence type="ECO:0000259" key="10">
    <source>
        <dbReference type="Pfam" id="PF01048"/>
    </source>
</evidence>
<dbReference type="Proteomes" id="UP000266301">
    <property type="component" value="Chromosome"/>
</dbReference>
<feature type="binding site" evidence="9">
    <location>
        <position position="211"/>
    </location>
    <ligand>
        <name>phosphate</name>
        <dbReference type="ChEBI" id="CHEBI:43474"/>
    </ligand>
</feature>
<dbReference type="PIRSF" id="PIRSF000477">
    <property type="entry name" value="PurNPase"/>
    <property type="match status" value="1"/>
</dbReference>
<dbReference type="InterPro" id="IPR000845">
    <property type="entry name" value="Nucleoside_phosphorylase_d"/>
</dbReference>
<dbReference type="FunFam" id="3.40.50.1580:FF:000010">
    <property type="entry name" value="Purine nucleoside phosphorylase"/>
    <property type="match status" value="1"/>
</dbReference>
<comment type="catalytic activity">
    <reaction evidence="7">
        <text>a purine 2'-deoxy-D-ribonucleoside + phosphate = a purine nucleobase + 2-deoxy-alpha-D-ribose 1-phosphate</text>
        <dbReference type="Rhea" id="RHEA:36431"/>
        <dbReference type="ChEBI" id="CHEBI:26386"/>
        <dbReference type="ChEBI" id="CHEBI:43474"/>
        <dbReference type="ChEBI" id="CHEBI:57259"/>
        <dbReference type="ChEBI" id="CHEBI:142361"/>
        <dbReference type="EC" id="2.4.2.1"/>
    </reaction>
</comment>
<dbReference type="Gene3D" id="3.40.50.1580">
    <property type="entry name" value="Nucleoside phosphorylase domain"/>
    <property type="match status" value="1"/>
</dbReference>
<dbReference type="EC" id="2.4.2.1" evidence="8"/>
<evidence type="ECO:0000256" key="3">
    <source>
        <dbReference type="ARBA" id="ARBA00006751"/>
    </source>
</evidence>
<dbReference type="AlphaFoldDB" id="A0A386H4I5"/>
<keyword evidence="5 8" id="KW-0328">Glycosyltransferase</keyword>
<comment type="function">
    <text evidence="1">The purine nucleoside phosphorylases catalyze the phosphorolytic breakdown of the N-glycosidic bond in the beta-(deoxy)ribonucleoside molecules, with the formation of the corresponding free purine bases and pentose-1-phosphate. Cleaves guanosine, inosine, 2'-deoxyguanosine and 2'-deoxyinosine.</text>
</comment>
<feature type="binding site" evidence="9">
    <location>
        <begin position="80"/>
        <end position="82"/>
    </location>
    <ligand>
        <name>phosphate</name>
        <dbReference type="ChEBI" id="CHEBI:43474"/>
    </ligand>
</feature>
<dbReference type="RefSeq" id="WP_119972533.1">
    <property type="nucleotide sequence ID" value="NZ_CP032416.1"/>
</dbReference>
<accession>A0A386H4I5</accession>
<protein>
    <recommendedName>
        <fullName evidence="8">Purine nucleoside phosphorylase</fullName>
        <ecNumber evidence="8">2.4.2.1</ecNumber>
    </recommendedName>
    <alternativeName>
        <fullName evidence="8">Inosine-guanosine phosphorylase</fullName>
    </alternativeName>
</protein>
<organism evidence="11 12">
    <name type="scientific">Clostridium fermenticellae</name>
    <dbReference type="NCBI Taxonomy" id="2068654"/>
    <lineage>
        <taxon>Bacteria</taxon>
        <taxon>Bacillati</taxon>
        <taxon>Bacillota</taxon>
        <taxon>Clostridia</taxon>
        <taxon>Eubacteriales</taxon>
        <taxon>Clostridiaceae</taxon>
        <taxon>Clostridium</taxon>
    </lineage>
</organism>
<reference evidence="11 12" key="1">
    <citation type="journal article" date="2019" name="Int. J. Syst. Evol. Microbiol.">
        <title>Clostridium fermenticellae sp. nov., isolated from the mud in a fermentation cellar for the production of the Chinese liquor, baijiu.</title>
        <authorList>
            <person name="Xu P.X."/>
            <person name="Chai L.J."/>
            <person name="Qiu T."/>
            <person name="Zhang X.J."/>
            <person name="Lu Z.M."/>
            <person name="Xiao C."/>
            <person name="Wang S.T."/>
            <person name="Shen C.H."/>
            <person name="Shi J.S."/>
            <person name="Xu Z.H."/>
        </authorList>
    </citation>
    <scope>NUCLEOTIDE SEQUENCE [LARGE SCALE GENOMIC DNA]</scope>
    <source>
        <strain evidence="11 12">JN500901</strain>
    </source>
</reference>
<gene>
    <name evidence="11" type="ORF">D4Z93_08560</name>
</gene>
<dbReference type="KEGG" id="cfer:D4Z93_08560"/>
<comment type="pathway">
    <text evidence="2 8">Purine metabolism; purine nucleoside salvage.</text>
</comment>
<dbReference type="InterPro" id="IPR011270">
    <property type="entry name" value="Pur_Nuc_Pase_Ino/Guo-sp"/>
</dbReference>
<evidence type="ECO:0000256" key="5">
    <source>
        <dbReference type="ARBA" id="ARBA00022676"/>
    </source>
</evidence>
<dbReference type="Pfam" id="PF01048">
    <property type="entry name" value="PNP_UDP_1"/>
    <property type="match status" value="1"/>
</dbReference>
<dbReference type="SUPFAM" id="SSF53167">
    <property type="entry name" value="Purine and uridine phosphorylases"/>
    <property type="match status" value="1"/>
</dbReference>
<dbReference type="NCBIfam" id="TIGR01697">
    <property type="entry name" value="PNPH-PUNA-XAPA"/>
    <property type="match status" value="1"/>
</dbReference>
<evidence type="ECO:0000256" key="2">
    <source>
        <dbReference type="ARBA" id="ARBA00005058"/>
    </source>
</evidence>
<feature type="binding site" evidence="9">
    <location>
        <position position="192"/>
    </location>
    <ligand>
        <name>a purine D-ribonucleoside</name>
        <dbReference type="ChEBI" id="CHEBI:142355"/>
    </ligand>
</feature>
<feature type="binding site" evidence="9">
    <location>
        <position position="112"/>
    </location>
    <ligand>
        <name>phosphate</name>
        <dbReference type="ChEBI" id="CHEBI:43474"/>
    </ligand>
</feature>
<evidence type="ECO:0000256" key="4">
    <source>
        <dbReference type="ARBA" id="ARBA00022553"/>
    </source>
</evidence>
<feature type="binding site" evidence="9">
    <location>
        <position position="29"/>
    </location>
    <ligand>
        <name>phosphate</name>
        <dbReference type="ChEBI" id="CHEBI:43474"/>
    </ligand>
</feature>
<feature type="binding site" evidence="9">
    <location>
        <position position="234"/>
    </location>
    <ligand>
        <name>a purine D-ribonucleoside</name>
        <dbReference type="ChEBI" id="CHEBI:142355"/>
    </ligand>
</feature>
<dbReference type="InterPro" id="IPR011268">
    <property type="entry name" value="Purine_phosphorylase"/>
</dbReference>
<dbReference type="GO" id="GO:0009116">
    <property type="term" value="P:nucleoside metabolic process"/>
    <property type="evidence" value="ECO:0007669"/>
    <property type="project" value="InterPro"/>
</dbReference>
<evidence type="ECO:0000256" key="6">
    <source>
        <dbReference type="ARBA" id="ARBA00022679"/>
    </source>
</evidence>
<dbReference type="UniPathway" id="UPA00606"/>
<dbReference type="EMBL" id="CP032416">
    <property type="protein sequence ID" value="AYD40576.1"/>
    <property type="molecule type" value="Genomic_DNA"/>
</dbReference>
<keyword evidence="4" id="KW-0597">Phosphoprotein</keyword>
<dbReference type="GO" id="GO:0005737">
    <property type="term" value="C:cytoplasm"/>
    <property type="evidence" value="ECO:0007669"/>
    <property type="project" value="TreeGrafter"/>
</dbReference>
<feature type="binding site" evidence="9">
    <location>
        <position position="60"/>
    </location>
    <ligand>
        <name>phosphate</name>
        <dbReference type="ChEBI" id="CHEBI:43474"/>
    </ligand>
</feature>